<dbReference type="Proteomes" id="UP000030428">
    <property type="component" value="Unassembled WGS sequence"/>
</dbReference>
<evidence type="ECO:0000313" key="1">
    <source>
        <dbReference type="EMBL" id="KHD09514.1"/>
    </source>
</evidence>
<reference evidence="1 2" key="1">
    <citation type="journal article" date="2016" name="Front. Microbiol.">
        <title>Single-Cell (Meta-)Genomics of a Dimorphic Candidatus Thiomargarita nelsonii Reveals Genomic Plasticity.</title>
        <authorList>
            <person name="Flood B.E."/>
            <person name="Fliss P."/>
            <person name="Jones D.S."/>
            <person name="Dick G.J."/>
            <person name="Jain S."/>
            <person name="Kaster A.K."/>
            <person name="Winkel M."/>
            <person name="Mussmann M."/>
            <person name="Bailey J."/>
        </authorList>
    </citation>
    <scope>NUCLEOTIDE SEQUENCE [LARGE SCALE GENOMIC DNA]</scope>
    <source>
        <strain evidence="1">Hydrate Ridge</strain>
    </source>
</reference>
<dbReference type="EMBL" id="JSZA02000236">
    <property type="protein sequence ID" value="KHD09514.1"/>
    <property type="molecule type" value="Genomic_DNA"/>
</dbReference>
<accession>A0A0A6PH67</accession>
<proteinExistence type="predicted"/>
<dbReference type="AlphaFoldDB" id="A0A0A6PH67"/>
<sequence length="60" mass="6660">MALAKSVKSAGAVLTADLIWVACSAHIKFELKDRMDKAISVKRHFDLLFDILNVFLIVVS</sequence>
<protein>
    <submittedName>
        <fullName evidence="1">Uncharacterized protein</fullName>
    </submittedName>
</protein>
<organism evidence="1 2">
    <name type="scientific">Candidatus Thiomargarita nelsonii</name>
    <dbReference type="NCBI Taxonomy" id="1003181"/>
    <lineage>
        <taxon>Bacteria</taxon>
        <taxon>Pseudomonadati</taxon>
        <taxon>Pseudomonadota</taxon>
        <taxon>Gammaproteobacteria</taxon>
        <taxon>Thiotrichales</taxon>
        <taxon>Thiotrichaceae</taxon>
        <taxon>Thiomargarita</taxon>
    </lineage>
</organism>
<gene>
    <name evidence="1" type="ORF">PN36_30885</name>
</gene>
<name>A0A0A6PH67_9GAMM</name>
<keyword evidence="2" id="KW-1185">Reference proteome</keyword>
<evidence type="ECO:0000313" key="2">
    <source>
        <dbReference type="Proteomes" id="UP000030428"/>
    </source>
</evidence>
<comment type="caution">
    <text evidence="1">The sequence shown here is derived from an EMBL/GenBank/DDBJ whole genome shotgun (WGS) entry which is preliminary data.</text>
</comment>